<dbReference type="AlphaFoldDB" id="A0A8H6DYV4"/>
<dbReference type="EMBL" id="WNKQ01000005">
    <property type="protein sequence ID" value="KAF5851625.1"/>
    <property type="molecule type" value="Genomic_DNA"/>
</dbReference>
<evidence type="ECO:0000313" key="1">
    <source>
        <dbReference type="EMBL" id="KAF5851625.1"/>
    </source>
</evidence>
<comment type="caution">
    <text evidence="1">The sequence shown here is derived from an EMBL/GenBank/DDBJ whole genome shotgun (WGS) entry which is preliminary data.</text>
</comment>
<proteinExistence type="predicted"/>
<dbReference type="Proteomes" id="UP000624244">
    <property type="component" value="Unassembled WGS sequence"/>
</dbReference>
<accession>A0A8H6DYV4</accession>
<gene>
    <name evidence="1" type="ORF">GGP41_004354</name>
</gene>
<organism evidence="1 2">
    <name type="scientific">Cochliobolus sativus</name>
    <name type="common">Common root rot and spot blotch fungus</name>
    <name type="synonym">Bipolaris sorokiniana</name>
    <dbReference type="NCBI Taxonomy" id="45130"/>
    <lineage>
        <taxon>Eukaryota</taxon>
        <taxon>Fungi</taxon>
        <taxon>Dikarya</taxon>
        <taxon>Ascomycota</taxon>
        <taxon>Pezizomycotina</taxon>
        <taxon>Dothideomycetes</taxon>
        <taxon>Pleosporomycetidae</taxon>
        <taxon>Pleosporales</taxon>
        <taxon>Pleosporineae</taxon>
        <taxon>Pleosporaceae</taxon>
        <taxon>Bipolaris</taxon>
    </lineage>
</organism>
<sequence>MPSRRLHLPTARYDRLSNAPSGYAHCTLALPLHTLHTFLLRFLTSEDPVWHAFLGVTPFPQV</sequence>
<reference evidence="1" key="1">
    <citation type="submission" date="2019-11" db="EMBL/GenBank/DDBJ databases">
        <title>Bipolaris sorokiniana Genome sequencing.</title>
        <authorList>
            <person name="Wang H."/>
        </authorList>
    </citation>
    <scope>NUCLEOTIDE SEQUENCE</scope>
</reference>
<evidence type="ECO:0000313" key="2">
    <source>
        <dbReference type="Proteomes" id="UP000624244"/>
    </source>
</evidence>
<protein>
    <submittedName>
        <fullName evidence="1">Uncharacterized protein</fullName>
    </submittedName>
</protein>
<name>A0A8H6DYV4_COCSA</name>